<keyword evidence="2" id="KW-1185">Reference proteome</keyword>
<dbReference type="Proteomes" id="UP000790377">
    <property type="component" value="Unassembled WGS sequence"/>
</dbReference>
<protein>
    <submittedName>
        <fullName evidence="1">Cytochrome P450</fullName>
    </submittedName>
</protein>
<sequence length="517" mass="58155">MSWLEDIRLLLLLLPISFVSIDLLRRLSTNKSLPPGPLGLPLIGNALSLDSAEPWKTYAKWGAKYGDIFYYRIFNQEVVVINSEKIAKDLLEKRSSNYSDRPFFQIRIPFGWANHFAWMPYGSEWRLARRFFHQSFRAEAALSFRPMQLRKSHTLLQNLFATPESYFDHLSTFSGSIIMSANYDYDMKPTDDPMSPVIERGLVGLQYLTPETTLVLNAFPFLLRLPEWFPGADLKRKAVLSSKYVSQMIEKPLSYAIEKINAGTAAPCLISELMNRKQSDNVTEKADYDLAVKQASWSAFVGGAETTSSALLNFILAMVLFPNVQKQARAEIEAVVGVNRLPDYDDQPALPYIEAVVRECLRWAPVVPLGVAHATINNDVYEGYHIPQGATVIANSWAMAYNETVYPNPTEFRPERFLDANGQLIDAESPSYPFGFGRRICPGRSIGEASIWAGVVSLMAVFEFSKAKDAQGNDIDFEPTFTSGVTRHPNPFPCCIRPRSHIDPGVLQRLIANSVMI</sequence>
<accession>A0ACB8A069</accession>
<comment type="caution">
    <text evidence="1">The sequence shown here is derived from an EMBL/GenBank/DDBJ whole genome shotgun (WGS) entry which is preliminary data.</text>
</comment>
<evidence type="ECO:0000313" key="1">
    <source>
        <dbReference type="EMBL" id="KAH7906616.1"/>
    </source>
</evidence>
<reference evidence="1" key="1">
    <citation type="journal article" date="2021" name="New Phytol.">
        <title>Evolutionary innovations through gain and loss of genes in the ectomycorrhizal Boletales.</title>
        <authorList>
            <person name="Wu G."/>
            <person name="Miyauchi S."/>
            <person name="Morin E."/>
            <person name="Kuo A."/>
            <person name="Drula E."/>
            <person name="Varga T."/>
            <person name="Kohler A."/>
            <person name="Feng B."/>
            <person name="Cao Y."/>
            <person name="Lipzen A."/>
            <person name="Daum C."/>
            <person name="Hundley H."/>
            <person name="Pangilinan J."/>
            <person name="Johnson J."/>
            <person name="Barry K."/>
            <person name="LaButti K."/>
            <person name="Ng V."/>
            <person name="Ahrendt S."/>
            <person name="Min B."/>
            <person name="Choi I.G."/>
            <person name="Park H."/>
            <person name="Plett J.M."/>
            <person name="Magnuson J."/>
            <person name="Spatafora J.W."/>
            <person name="Nagy L.G."/>
            <person name="Henrissat B."/>
            <person name="Grigoriev I.V."/>
            <person name="Yang Z.L."/>
            <person name="Xu J."/>
            <person name="Martin F.M."/>
        </authorList>
    </citation>
    <scope>NUCLEOTIDE SEQUENCE</scope>
    <source>
        <strain evidence="1">ATCC 28755</strain>
    </source>
</reference>
<proteinExistence type="predicted"/>
<organism evidence="1 2">
    <name type="scientific">Hygrophoropsis aurantiaca</name>
    <dbReference type="NCBI Taxonomy" id="72124"/>
    <lineage>
        <taxon>Eukaryota</taxon>
        <taxon>Fungi</taxon>
        <taxon>Dikarya</taxon>
        <taxon>Basidiomycota</taxon>
        <taxon>Agaricomycotina</taxon>
        <taxon>Agaricomycetes</taxon>
        <taxon>Agaricomycetidae</taxon>
        <taxon>Boletales</taxon>
        <taxon>Coniophorineae</taxon>
        <taxon>Hygrophoropsidaceae</taxon>
        <taxon>Hygrophoropsis</taxon>
    </lineage>
</organism>
<gene>
    <name evidence="1" type="ORF">BJ138DRAFT_1015932</name>
</gene>
<dbReference type="EMBL" id="MU267995">
    <property type="protein sequence ID" value="KAH7906616.1"/>
    <property type="molecule type" value="Genomic_DNA"/>
</dbReference>
<evidence type="ECO:0000313" key="2">
    <source>
        <dbReference type="Proteomes" id="UP000790377"/>
    </source>
</evidence>
<name>A0ACB8A069_9AGAM</name>